<accession>A0ABQ5K5D5</accession>
<keyword evidence="3" id="KW-1185">Reference proteome</keyword>
<gene>
    <name evidence="2" type="ORF">ADUPG1_000187</name>
</gene>
<feature type="region of interest" description="Disordered" evidence="1">
    <location>
        <begin position="74"/>
        <end position="154"/>
    </location>
</feature>
<evidence type="ECO:0000313" key="3">
    <source>
        <dbReference type="Proteomes" id="UP001057375"/>
    </source>
</evidence>
<evidence type="ECO:0000256" key="1">
    <source>
        <dbReference type="SAM" id="MobiDB-lite"/>
    </source>
</evidence>
<protein>
    <submittedName>
        <fullName evidence="2">Uncharacterized protein</fullName>
    </submittedName>
</protein>
<feature type="compositionally biased region" description="Basic and acidic residues" evidence="1">
    <location>
        <begin position="74"/>
        <end position="86"/>
    </location>
</feature>
<comment type="caution">
    <text evidence="2">The sequence shown here is derived from an EMBL/GenBank/DDBJ whole genome shotgun (WGS) entry which is preliminary data.</text>
</comment>
<feature type="compositionally biased region" description="Acidic residues" evidence="1">
    <location>
        <begin position="128"/>
        <end position="154"/>
    </location>
</feature>
<evidence type="ECO:0000313" key="2">
    <source>
        <dbReference type="EMBL" id="GKT27794.1"/>
    </source>
</evidence>
<feature type="non-terminal residue" evidence="2">
    <location>
        <position position="1"/>
    </location>
</feature>
<dbReference type="EMBL" id="BQXS01000057">
    <property type="protein sequence ID" value="GKT27794.1"/>
    <property type="molecule type" value="Genomic_DNA"/>
</dbReference>
<proteinExistence type="predicted"/>
<organism evidence="2 3">
    <name type="scientific">Aduncisulcus paluster</name>
    <dbReference type="NCBI Taxonomy" id="2918883"/>
    <lineage>
        <taxon>Eukaryota</taxon>
        <taxon>Metamonada</taxon>
        <taxon>Carpediemonas-like organisms</taxon>
        <taxon>Aduncisulcus</taxon>
    </lineage>
</organism>
<reference evidence="2" key="1">
    <citation type="submission" date="2022-03" db="EMBL/GenBank/DDBJ databases">
        <title>Draft genome sequence of Aduncisulcus paluster, a free-living microaerophilic Fornicata.</title>
        <authorList>
            <person name="Yuyama I."/>
            <person name="Kume K."/>
            <person name="Tamura T."/>
            <person name="Inagaki Y."/>
            <person name="Hashimoto T."/>
        </authorList>
    </citation>
    <scope>NUCLEOTIDE SEQUENCE</scope>
    <source>
        <strain evidence="2">NY0171</strain>
    </source>
</reference>
<dbReference type="Proteomes" id="UP001057375">
    <property type="component" value="Unassembled WGS sequence"/>
</dbReference>
<name>A0ABQ5K5D5_9EUKA</name>
<sequence>KETEEFAGTDWEGRLESLKEALQRETDGDAQEIDEERYRFAGGMVEQEWAELWWRRRRELQEEMERIAAEHAVEVEKAEERKRTKDLGTVGGIDLETGEEIRKEEDEGHEEQEMGVSAEQPEMKSEEDPWGVEGEEEEEEEEEEDEEDPFGNYR</sequence>